<protein>
    <submittedName>
        <fullName evidence="1">Uncharacterized protein</fullName>
    </submittedName>
</protein>
<comment type="caution">
    <text evidence="1">The sequence shown here is derived from an EMBL/GenBank/DDBJ whole genome shotgun (WGS) entry which is preliminary data.</text>
</comment>
<dbReference type="Proteomes" id="UP000196074">
    <property type="component" value="Unassembled WGS sequence"/>
</dbReference>
<name>A0A1Y4QW22_9ENTE</name>
<organism evidence="1 2">
    <name type="scientific">Enterococcus cecorum</name>
    <dbReference type="NCBI Taxonomy" id="44008"/>
    <lineage>
        <taxon>Bacteria</taxon>
        <taxon>Bacillati</taxon>
        <taxon>Bacillota</taxon>
        <taxon>Bacilli</taxon>
        <taxon>Lactobacillales</taxon>
        <taxon>Enterococcaceae</taxon>
        <taxon>Enterococcus</taxon>
    </lineage>
</organism>
<accession>A0A1Y4QW22</accession>
<reference evidence="2" key="1">
    <citation type="submission" date="2017-04" db="EMBL/GenBank/DDBJ databases">
        <title>Function of individual gut microbiota members based on whole genome sequencing of pure cultures obtained from chicken caecum.</title>
        <authorList>
            <person name="Medvecky M."/>
            <person name="Cejkova D."/>
            <person name="Polansky O."/>
            <person name="Karasova D."/>
            <person name="Kubasova T."/>
            <person name="Cizek A."/>
            <person name="Rychlik I."/>
        </authorList>
    </citation>
    <scope>NUCLEOTIDE SEQUENCE [LARGE SCALE GENOMIC DNA]</scope>
    <source>
        <strain evidence="2">An144</strain>
    </source>
</reference>
<gene>
    <name evidence="1" type="ORF">B5E88_09855</name>
</gene>
<evidence type="ECO:0000313" key="2">
    <source>
        <dbReference type="Proteomes" id="UP000196074"/>
    </source>
</evidence>
<evidence type="ECO:0000313" key="1">
    <source>
        <dbReference type="EMBL" id="OUQ09489.1"/>
    </source>
</evidence>
<dbReference type="EMBL" id="NFLC01000022">
    <property type="protein sequence ID" value="OUQ09489.1"/>
    <property type="molecule type" value="Genomic_DNA"/>
</dbReference>
<proteinExistence type="predicted"/>
<dbReference type="RefSeq" id="WP_047338670.1">
    <property type="nucleotide sequence ID" value="NZ_LDED01000012.1"/>
</dbReference>
<sequence length="86" mass="10169">MNNLEMQKIELQGTKKILKTSIERKLNHIQKVINREQKNINADDYEPAIEIIEGLLNDVLLLRDNAMRYANYSEWLKGLEKIENEQ</sequence>
<dbReference type="AlphaFoldDB" id="A0A1Y4QW22"/>